<protein>
    <submittedName>
        <fullName evidence="2">Uncharacterized protein</fullName>
    </submittedName>
</protein>
<organism evidence="1 2">
    <name type="scientific">Panagrellus redivivus</name>
    <name type="common">Microworm</name>
    <dbReference type="NCBI Taxonomy" id="6233"/>
    <lineage>
        <taxon>Eukaryota</taxon>
        <taxon>Metazoa</taxon>
        <taxon>Ecdysozoa</taxon>
        <taxon>Nematoda</taxon>
        <taxon>Chromadorea</taxon>
        <taxon>Rhabditida</taxon>
        <taxon>Tylenchina</taxon>
        <taxon>Panagrolaimomorpha</taxon>
        <taxon>Panagrolaimoidea</taxon>
        <taxon>Panagrolaimidae</taxon>
        <taxon>Panagrellus</taxon>
    </lineage>
</organism>
<accession>A0A7E5A064</accession>
<name>A0A7E5A064_PANRE</name>
<evidence type="ECO:0000313" key="1">
    <source>
        <dbReference type="Proteomes" id="UP000492821"/>
    </source>
</evidence>
<proteinExistence type="predicted"/>
<reference evidence="1" key="1">
    <citation type="journal article" date="2013" name="Genetics">
        <title>The draft genome and transcriptome of Panagrellus redivivus are shaped by the harsh demands of a free-living lifestyle.</title>
        <authorList>
            <person name="Srinivasan J."/>
            <person name="Dillman A.R."/>
            <person name="Macchietto M.G."/>
            <person name="Heikkinen L."/>
            <person name="Lakso M."/>
            <person name="Fracchia K.M."/>
            <person name="Antoshechkin I."/>
            <person name="Mortazavi A."/>
            <person name="Wong G."/>
            <person name="Sternberg P.W."/>
        </authorList>
    </citation>
    <scope>NUCLEOTIDE SEQUENCE [LARGE SCALE GENOMIC DNA]</scope>
    <source>
        <strain evidence="1">MT8872</strain>
    </source>
</reference>
<keyword evidence="1" id="KW-1185">Reference proteome</keyword>
<dbReference type="AlphaFoldDB" id="A0A7E5A064"/>
<dbReference type="Proteomes" id="UP000492821">
    <property type="component" value="Unassembled WGS sequence"/>
</dbReference>
<dbReference type="WBParaSite" id="Pan_g5852.t1">
    <property type="protein sequence ID" value="Pan_g5852.t1"/>
    <property type="gene ID" value="Pan_g5852"/>
</dbReference>
<evidence type="ECO:0000313" key="2">
    <source>
        <dbReference type="WBParaSite" id="Pan_g5852.t1"/>
    </source>
</evidence>
<reference evidence="2" key="2">
    <citation type="submission" date="2020-10" db="UniProtKB">
        <authorList>
            <consortium name="WormBaseParasite"/>
        </authorList>
    </citation>
    <scope>IDENTIFICATION</scope>
</reference>
<sequence>MTDPSPAIVKVIKKLINDSAPMQPTSTEVRHTIQKLQPGATSKQCKIIYRKSLRMLQPPKVPVKDLLPLIKDKVARIKQHYSELAAAETEEERTCAWLRIHKLASSLRNTFEDQIGDTYIQKVAERHEAAASRDD</sequence>